<evidence type="ECO:0008006" key="3">
    <source>
        <dbReference type="Google" id="ProtNLM"/>
    </source>
</evidence>
<protein>
    <recommendedName>
        <fullName evidence="3">DUF4177 domain-containing protein</fullName>
    </recommendedName>
</protein>
<keyword evidence="2" id="KW-1185">Reference proteome</keyword>
<dbReference type="OrthoDB" id="1739894at2"/>
<organism evidence="1 2">
    <name type="scientific">Clostridium cavendishii DSM 21758</name>
    <dbReference type="NCBI Taxonomy" id="1121302"/>
    <lineage>
        <taxon>Bacteria</taxon>
        <taxon>Bacillati</taxon>
        <taxon>Bacillota</taxon>
        <taxon>Clostridia</taxon>
        <taxon>Eubacteriales</taxon>
        <taxon>Clostridiaceae</taxon>
        <taxon>Clostridium</taxon>
    </lineage>
</organism>
<evidence type="ECO:0000313" key="2">
    <source>
        <dbReference type="Proteomes" id="UP000184310"/>
    </source>
</evidence>
<dbReference type="Pfam" id="PF13783">
    <property type="entry name" value="DUF4177"/>
    <property type="match status" value="1"/>
</dbReference>
<dbReference type="RefSeq" id="WP_072985902.1">
    <property type="nucleotide sequence ID" value="NZ_FQZB01000006.1"/>
</dbReference>
<reference evidence="1 2" key="1">
    <citation type="submission" date="2016-11" db="EMBL/GenBank/DDBJ databases">
        <authorList>
            <person name="Jaros S."/>
            <person name="Januszkiewicz K."/>
            <person name="Wedrychowicz H."/>
        </authorList>
    </citation>
    <scope>NUCLEOTIDE SEQUENCE [LARGE SCALE GENOMIC DNA]</scope>
    <source>
        <strain evidence="1 2">DSM 21758</strain>
    </source>
</reference>
<sequence length="62" mass="7410">MYKYKYVKTRGDSFFDVSEDHREIIDKYSKEGWRFVSAIPVDFSLSGVIETFDLVFEKECEE</sequence>
<dbReference type="STRING" id="1121302.SAMN02745163_01331"/>
<proteinExistence type="predicted"/>
<dbReference type="EMBL" id="FQZB01000006">
    <property type="protein sequence ID" value="SHJ11271.1"/>
    <property type="molecule type" value="Genomic_DNA"/>
</dbReference>
<evidence type="ECO:0000313" key="1">
    <source>
        <dbReference type="EMBL" id="SHJ11271.1"/>
    </source>
</evidence>
<name>A0A1M6GMX6_9CLOT</name>
<dbReference type="AlphaFoldDB" id="A0A1M6GMX6"/>
<dbReference type="InterPro" id="IPR025234">
    <property type="entry name" value="YjzH-like"/>
</dbReference>
<accession>A0A1M6GMX6</accession>
<dbReference type="Proteomes" id="UP000184310">
    <property type="component" value="Unassembled WGS sequence"/>
</dbReference>
<gene>
    <name evidence="1" type="ORF">SAMN02745163_01331</name>
</gene>